<proteinExistence type="predicted"/>
<evidence type="ECO:0000313" key="4">
    <source>
        <dbReference type="EMBL" id="MCX3059504.1"/>
    </source>
</evidence>
<evidence type="ECO:0000256" key="1">
    <source>
        <dbReference type="SAM" id="MobiDB-lite"/>
    </source>
</evidence>
<dbReference type="Gene3D" id="1.50.10.20">
    <property type="match status" value="1"/>
</dbReference>
<dbReference type="InterPro" id="IPR008930">
    <property type="entry name" value="Terpenoid_cyclase/PrenylTrfase"/>
</dbReference>
<keyword evidence="2" id="KW-1133">Transmembrane helix</keyword>
<keyword evidence="2" id="KW-0472">Membrane</keyword>
<dbReference type="Proteomes" id="UP001163064">
    <property type="component" value="Unassembled WGS sequence"/>
</dbReference>
<accession>A0ABT3TR37</accession>
<protein>
    <recommendedName>
        <fullName evidence="6">Terpene cyclase/mutase family protein</fullName>
    </recommendedName>
</protein>
<keyword evidence="2" id="KW-0812">Transmembrane</keyword>
<dbReference type="RefSeq" id="WP_266597364.1">
    <property type="nucleotide sequence ID" value="NZ_JAPHNL010000053.1"/>
</dbReference>
<evidence type="ECO:0000313" key="5">
    <source>
        <dbReference type="Proteomes" id="UP001163064"/>
    </source>
</evidence>
<feature type="compositionally biased region" description="Basic and acidic residues" evidence="1">
    <location>
        <begin position="376"/>
        <end position="389"/>
    </location>
</feature>
<reference evidence="4" key="1">
    <citation type="submission" date="2022-10" db="EMBL/GenBank/DDBJ databases">
        <title>Streptomyces beihaiensis sp. nov., a chitin degrading actinobacterium, isolated from shrimp pond soil.</title>
        <authorList>
            <person name="Xie J."/>
            <person name="Shen N."/>
        </authorList>
    </citation>
    <scope>NUCLEOTIDE SEQUENCE</scope>
    <source>
        <strain evidence="4">GXMU-J5</strain>
    </source>
</reference>
<keyword evidence="5" id="KW-1185">Reference proteome</keyword>
<gene>
    <name evidence="4" type="ORF">OFY01_06920</name>
</gene>
<evidence type="ECO:0008006" key="6">
    <source>
        <dbReference type="Google" id="ProtNLM"/>
    </source>
</evidence>
<feature type="chain" id="PRO_5045563671" description="Terpene cyclase/mutase family protein" evidence="3">
    <location>
        <begin position="21"/>
        <end position="422"/>
    </location>
</feature>
<comment type="caution">
    <text evidence="4">The sequence shown here is derived from an EMBL/GenBank/DDBJ whole genome shotgun (WGS) entry which is preliminary data.</text>
</comment>
<organism evidence="4 5">
    <name type="scientific">Streptomyces beihaiensis</name>
    <dbReference type="NCBI Taxonomy" id="2984495"/>
    <lineage>
        <taxon>Bacteria</taxon>
        <taxon>Bacillati</taxon>
        <taxon>Actinomycetota</taxon>
        <taxon>Actinomycetes</taxon>
        <taxon>Kitasatosporales</taxon>
        <taxon>Streptomycetaceae</taxon>
        <taxon>Streptomyces</taxon>
    </lineage>
</organism>
<feature type="transmembrane region" description="Helical" evidence="2">
    <location>
        <begin position="397"/>
        <end position="416"/>
    </location>
</feature>
<evidence type="ECO:0000256" key="2">
    <source>
        <dbReference type="SAM" id="Phobius"/>
    </source>
</evidence>
<evidence type="ECO:0000256" key="3">
    <source>
        <dbReference type="SAM" id="SignalP"/>
    </source>
</evidence>
<name>A0ABT3TR37_9ACTN</name>
<dbReference type="SUPFAM" id="SSF48239">
    <property type="entry name" value="Terpenoid cyclases/Protein prenyltransferases"/>
    <property type="match status" value="1"/>
</dbReference>
<keyword evidence="3" id="KW-0732">Signal</keyword>
<feature type="region of interest" description="Disordered" evidence="1">
    <location>
        <begin position="350"/>
        <end position="390"/>
    </location>
</feature>
<dbReference type="EMBL" id="JAPHNL010000053">
    <property type="protein sequence ID" value="MCX3059504.1"/>
    <property type="molecule type" value="Genomic_DNA"/>
</dbReference>
<feature type="signal peptide" evidence="3">
    <location>
        <begin position="1"/>
        <end position="20"/>
    </location>
</feature>
<sequence>MTIRRSAALVAATVVIGAVAAPVAAADSASPSPKTVLPSGLYGTADPTYDGVWRQSLALVAQETVGVTPAAKAVDWLAGQQCANGGFAPFRTDPGTECTAKTLEDQDSNSTAAAVQALAAAGGRSGEVARGVDWLRKKQNADGGWGFKPGGASDANSTSVVVGALVAAGQKPDAVKSDLGKSAYDALRALALPCSGTEGGGFAYQPDKSGKLTANDDATAAAVLGTLGTGFAPGKGKAPDTYTCQGVKGDAEKSGAAPGTLAHNGAVRLRNQLAAHLYLKSQLAGATDKPDYGNTADAVTAVAAAEGTKYTKDPYSWLEDNAKDWAAQSGPAAYAQLIFAAHATGNDPRDFGGTDLVSALDKTGPAPEKTSGAKSGDARNKKDDSKDKSSGGGLGNWWIFGVVFVAAAGAGVLLSGRRKNQL</sequence>